<accession>A0A4Y9FW74</accession>
<name>A0A4Y9FW74_9MICO</name>
<dbReference type="AlphaFoldDB" id="A0A4Y9FW74"/>
<dbReference type="EMBL" id="SPQB01000018">
    <property type="protein sequence ID" value="TFU32791.1"/>
    <property type="molecule type" value="Genomic_DNA"/>
</dbReference>
<evidence type="ECO:0000313" key="2">
    <source>
        <dbReference type="Proteomes" id="UP000298358"/>
    </source>
</evidence>
<evidence type="ECO:0000313" key="1">
    <source>
        <dbReference type="EMBL" id="TFU32791.1"/>
    </source>
</evidence>
<dbReference type="Proteomes" id="UP000298358">
    <property type="component" value="Unassembled WGS sequence"/>
</dbReference>
<sequence>MEPSLSMSRTGTMVAVVGSASDEVLDSLDGVDGIETLSLRDTEPALATRRIAAATRPWIVHNADPLEHVAAAWVELFEERSTLGTLELEVQQALEHFAGGTAVMPDYYIVLEPEEASDTWRHWWCGALGHRAPRRILPSRAPDSPRDRAIRQLLRALPASRPWPEPASWLPGLPFEIPDRVGLRDRVEED</sequence>
<gene>
    <name evidence="1" type="ORF">E4U02_08675</name>
</gene>
<proteinExistence type="predicted"/>
<organism evidence="1 2">
    <name type="scientific">Microbacterium paludicola</name>
    <dbReference type="NCBI Taxonomy" id="300019"/>
    <lineage>
        <taxon>Bacteria</taxon>
        <taxon>Bacillati</taxon>
        <taxon>Actinomycetota</taxon>
        <taxon>Actinomycetes</taxon>
        <taxon>Micrococcales</taxon>
        <taxon>Microbacteriaceae</taxon>
        <taxon>Microbacterium</taxon>
    </lineage>
</organism>
<keyword evidence="2" id="KW-1185">Reference proteome</keyword>
<protein>
    <submittedName>
        <fullName evidence="1">Uncharacterized protein</fullName>
    </submittedName>
</protein>
<reference evidence="1 2" key="1">
    <citation type="submission" date="2019-03" db="EMBL/GenBank/DDBJ databases">
        <title>Diversity of the mouse oral microbiome.</title>
        <authorList>
            <person name="Joseph S."/>
            <person name="Aduse-Opoku J."/>
            <person name="Curtis M."/>
            <person name="Wade W."/>
            <person name="Hashim A."/>
        </authorList>
    </citation>
    <scope>NUCLEOTIDE SEQUENCE [LARGE SCALE GENOMIC DNA]</scope>
    <source>
        <strain evidence="1 2">P1012</strain>
    </source>
</reference>
<dbReference type="OrthoDB" id="3620697at2"/>
<comment type="caution">
    <text evidence="1">The sequence shown here is derived from an EMBL/GenBank/DDBJ whole genome shotgun (WGS) entry which is preliminary data.</text>
</comment>